<evidence type="ECO:0000313" key="4">
    <source>
        <dbReference type="EMBL" id="KFZ30166.1"/>
    </source>
</evidence>
<dbReference type="RefSeq" id="WP_034776935.1">
    <property type="nucleotide sequence ID" value="NZ_JPER01000008.1"/>
</dbReference>
<dbReference type="SUPFAM" id="SSF54631">
    <property type="entry name" value="CBS-domain pair"/>
    <property type="match status" value="1"/>
</dbReference>
<dbReference type="OrthoDB" id="9794094at2"/>
<reference evidence="4 5" key="1">
    <citation type="submission" date="2014-06" db="EMBL/GenBank/DDBJ databases">
        <title>The draft genome sequence of Idiomarina salinarum ISL-52.</title>
        <authorList>
            <person name="Du J."/>
            <person name="Shao Z."/>
        </authorList>
    </citation>
    <scope>NUCLEOTIDE SEQUENCE [LARGE SCALE GENOMIC DNA]</scope>
    <source>
        <strain evidence="4 5">ISL-52</strain>
    </source>
</reference>
<dbReference type="InterPro" id="IPR046342">
    <property type="entry name" value="CBS_dom_sf"/>
</dbReference>
<evidence type="ECO:0000256" key="2">
    <source>
        <dbReference type="PROSITE-ProRule" id="PRU00703"/>
    </source>
</evidence>
<dbReference type="Proteomes" id="UP000054363">
    <property type="component" value="Unassembled WGS sequence"/>
</dbReference>
<sequence>MQVREVMTTQPVYLKENATIREVAQAMRNNDTGFEPLTDKKKVIGVLTDRDIVVRALAQGKNPDDLARSIATEKVLYTYQDVEIEDVVQNMKEQKVQRLLVLNNKTDKDLVGIVSLGDIADKCKDPELAKKVANAAGHYES</sequence>
<name>A0A094JC62_9GAMM</name>
<dbReference type="PROSITE" id="PS51371">
    <property type="entry name" value="CBS"/>
    <property type="match status" value="2"/>
</dbReference>
<dbReference type="Gene3D" id="3.10.580.10">
    <property type="entry name" value="CBS-domain"/>
    <property type="match status" value="1"/>
</dbReference>
<evidence type="ECO:0000256" key="1">
    <source>
        <dbReference type="ARBA" id="ARBA00022737"/>
    </source>
</evidence>
<dbReference type="STRING" id="435908.IDSA_11430"/>
<evidence type="ECO:0000259" key="3">
    <source>
        <dbReference type="PROSITE" id="PS51371"/>
    </source>
</evidence>
<dbReference type="InterPro" id="IPR000644">
    <property type="entry name" value="CBS_dom"/>
</dbReference>
<keyword evidence="2" id="KW-0129">CBS domain</keyword>
<dbReference type="eggNOG" id="COG2905">
    <property type="taxonomic scope" value="Bacteria"/>
</dbReference>
<dbReference type="EMBL" id="JPER01000008">
    <property type="protein sequence ID" value="KFZ30166.1"/>
    <property type="molecule type" value="Genomic_DNA"/>
</dbReference>
<dbReference type="InterPro" id="IPR051462">
    <property type="entry name" value="CBS_domain-containing"/>
</dbReference>
<keyword evidence="1" id="KW-0677">Repeat</keyword>
<proteinExistence type="predicted"/>
<feature type="domain" description="CBS" evidence="3">
    <location>
        <begin position="7"/>
        <end position="66"/>
    </location>
</feature>
<keyword evidence="5" id="KW-1185">Reference proteome</keyword>
<gene>
    <name evidence="4" type="ORF">IDSA_11430</name>
</gene>
<organism evidence="4 5">
    <name type="scientific">Pseudidiomarina salinarum</name>
    <dbReference type="NCBI Taxonomy" id="435908"/>
    <lineage>
        <taxon>Bacteria</taxon>
        <taxon>Pseudomonadati</taxon>
        <taxon>Pseudomonadota</taxon>
        <taxon>Gammaproteobacteria</taxon>
        <taxon>Alteromonadales</taxon>
        <taxon>Idiomarinaceae</taxon>
        <taxon>Pseudidiomarina</taxon>
    </lineage>
</organism>
<protein>
    <recommendedName>
        <fullName evidence="3">CBS domain-containing protein</fullName>
    </recommendedName>
</protein>
<dbReference type="SMART" id="SM00116">
    <property type="entry name" value="CBS"/>
    <property type="match status" value="2"/>
</dbReference>
<feature type="domain" description="CBS" evidence="3">
    <location>
        <begin position="71"/>
        <end position="130"/>
    </location>
</feature>
<dbReference type="PANTHER" id="PTHR48108">
    <property type="entry name" value="CBS DOMAIN-CONTAINING PROTEIN CBSX2, CHLOROPLASTIC"/>
    <property type="match status" value="1"/>
</dbReference>
<dbReference type="Pfam" id="PF00571">
    <property type="entry name" value="CBS"/>
    <property type="match status" value="2"/>
</dbReference>
<dbReference type="PANTHER" id="PTHR48108:SF34">
    <property type="entry name" value="CBS DOMAIN-CONTAINING PROTEIN YHCV"/>
    <property type="match status" value="1"/>
</dbReference>
<dbReference type="AlphaFoldDB" id="A0A094JC62"/>
<evidence type="ECO:0000313" key="5">
    <source>
        <dbReference type="Proteomes" id="UP000054363"/>
    </source>
</evidence>
<accession>A0A094JC62</accession>
<comment type="caution">
    <text evidence="4">The sequence shown here is derived from an EMBL/GenBank/DDBJ whole genome shotgun (WGS) entry which is preliminary data.</text>
</comment>